<feature type="compositionally biased region" description="Gly residues" evidence="5">
    <location>
        <begin position="24"/>
        <end position="44"/>
    </location>
</feature>
<evidence type="ECO:0000256" key="5">
    <source>
        <dbReference type="SAM" id="MobiDB-lite"/>
    </source>
</evidence>
<organism evidence="6 7">
    <name type="scientific">Sphagnum jensenii</name>
    <dbReference type="NCBI Taxonomy" id="128206"/>
    <lineage>
        <taxon>Eukaryota</taxon>
        <taxon>Viridiplantae</taxon>
        <taxon>Streptophyta</taxon>
        <taxon>Embryophyta</taxon>
        <taxon>Bryophyta</taxon>
        <taxon>Sphagnophytina</taxon>
        <taxon>Sphagnopsida</taxon>
        <taxon>Sphagnales</taxon>
        <taxon>Sphagnaceae</taxon>
        <taxon>Sphagnum</taxon>
    </lineage>
</organism>
<evidence type="ECO:0000256" key="2">
    <source>
        <dbReference type="ARBA" id="ARBA00008332"/>
    </source>
</evidence>
<reference evidence="6" key="1">
    <citation type="submission" date="2024-03" db="EMBL/GenBank/DDBJ databases">
        <authorList>
            <consortium name="ELIXIR-Norway"/>
            <consortium name="Elixir Norway"/>
        </authorList>
    </citation>
    <scope>NUCLEOTIDE SEQUENCE</scope>
</reference>
<dbReference type="EMBL" id="OZ023709">
    <property type="protein sequence ID" value="CAK9881894.1"/>
    <property type="molecule type" value="Genomic_DNA"/>
</dbReference>
<sequence length="326" mass="35532">MQGRGGNRPGPFEGFPDPFANFGFGMGGGMGPPGSQGGGGGGGRRSLFDVFDNDPFFSDPFFTRPFGGSFGSLFGSHGGGFGNPFFGGVPQPPVEGAFLSNRPHNPHADEHRRGPIIEELPDDVEHPHEHARPQSNQEPIIEHPDDDVRIVTELPRQSRIVERQGPLTTPRNSNRAHSYSFQSSSVSYGGPNGVQYSSSASRRMGPNGVVEEEFQEKDSRTGKETKRHSRGVGEKGLSVTRKRTSEGREQTLDTLHNLNEDEIPDFERTWEEQEKMLPRWNKMGPLGIGSSQPAMSPTLRGSGSRTQAALPSPGGWPVNPPRARRV</sequence>
<keyword evidence="3" id="KW-0963">Cytoplasm</keyword>
<dbReference type="Proteomes" id="UP001497522">
    <property type="component" value="Chromosome 8"/>
</dbReference>
<feature type="compositionally biased region" description="Low complexity" evidence="5">
    <location>
        <begin position="178"/>
        <end position="187"/>
    </location>
</feature>
<feature type="region of interest" description="Disordered" evidence="5">
    <location>
        <begin position="125"/>
        <end position="253"/>
    </location>
</feature>
<feature type="compositionally biased region" description="Polar residues" evidence="5">
    <location>
        <begin position="166"/>
        <end position="177"/>
    </location>
</feature>
<feature type="compositionally biased region" description="Polar residues" evidence="5">
    <location>
        <begin position="289"/>
        <end position="309"/>
    </location>
</feature>
<dbReference type="Pfam" id="PF10248">
    <property type="entry name" value="Mlf1IP"/>
    <property type="match status" value="1"/>
</dbReference>
<keyword evidence="7" id="KW-1185">Reference proteome</keyword>
<accession>A0ABP1BZL8</accession>
<feature type="compositionally biased region" description="Basic and acidic residues" evidence="5">
    <location>
        <begin position="140"/>
        <end position="150"/>
    </location>
</feature>
<comment type="subcellular location">
    <subcellularLocation>
        <location evidence="1">Cytoplasm</location>
    </subcellularLocation>
</comment>
<feature type="region of interest" description="Disordered" evidence="5">
    <location>
        <begin position="1"/>
        <end position="46"/>
    </location>
</feature>
<comment type="similarity">
    <text evidence="2">Belongs to the MLF family.</text>
</comment>
<gene>
    <name evidence="6" type="ORF">CSSPJE1EN2_LOCUS23250</name>
</gene>
<dbReference type="InterPro" id="IPR019376">
    <property type="entry name" value="Myeloid_leukemia_factor"/>
</dbReference>
<evidence type="ECO:0000256" key="3">
    <source>
        <dbReference type="ARBA" id="ARBA00022490"/>
    </source>
</evidence>
<keyword evidence="4" id="KW-0597">Phosphoprotein</keyword>
<evidence type="ECO:0000256" key="1">
    <source>
        <dbReference type="ARBA" id="ARBA00004496"/>
    </source>
</evidence>
<protein>
    <recommendedName>
        <fullName evidence="8">Glycine-rich protein</fullName>
    </recommendedName>
</protein>
<evidence type="ECO:0000256" key="4">
    <source>
        <dbReference type="ARBA" id="ARBA00022553"/>
    </source>
</evidence>
<evidence type="ECO:0000313" key="7">
    <source>
        <dbReference type="Proteomes" id="UP001497522"/>
    </source>
</evidence>
<evidence type="ECO:0008006" key="8">
    <source>
        <dbReference type="Google" id="ProtNLM"/>
    </source>
</evidence>
<feature type="region of interest" description="Disordered" evidence="5">
    <location>
        <begin position="281"/>
        <end position="326"/>
    </location>
</feature>
<evidence type="ECO:0000313" key="6">
    <source>
        <dbReference type="EMBL" id="CAK9881894.1"/>
    </source>
</evidence>
<proteinExistence type="inferred from homology"/>
<name>A0ABP1BZL8_9BRYO</name>
<dbReference type="PANTHER" id="PTHR13105">
    <property type="entry name" value="MYELOID LEUKEMIA FACTOR"/>
    <property type="match status" value="1"/>
</dbReference>